<dbReference type="Proteomes" id="UP000886043">
    <property type="component" value="Unassembled WGS sequence"/>
</dbReference>
<feature type="domain" description="Polymerase nucleotidyl transferase" evidence="1">
    <location>
        <begin position="28"/>
        <end position="95"/>
    </location>
</feature>
<dbReference type="Gene3D" id="3.30.460.10">
    <property type="entry name" value="Beta Polymerase, domain 2"/>
    <property type="match status" value="1"/>
</dbReference>
<name>A0A7C3CKL4_9BACT</name>
<dbReference type="AlphaFoldDB" id="A0A7C3CKL4"/>
<sequence>MPVRSLSSSVLKWPKREEVLQKLEAWAKEVMEQYSEIQCVGYLGSLARGDWGVGSDVDVVVVVNRKDRELHRRLFFSLLRLPVPVDLLLYGEEELKSPRLQRFLQGVIWLRKKEVGDEDLH</sequence>
<dbReference type="SUPFAM" id="SSF81301">
    <property type="entry name" value="Nucleotidyltransferase"/>
    <property type="match status" value="1"/>
</dbReference>
<evidence type="ECO:0000313" key="2">
    <source>
        <dbReference type="EMBL" id="HFC97896.1"/>
    </source>
</evidence>
<evidence type="ECO:0000259" key="1">
    <source>
        <dbReference type="Pfam" id="PF01909"/>
    </source>
</evidence>
<gene>
    <name evidence="2" type="ORF">ENJ40_05500</name>
</gene>
<comment type="caution">
    <text evidence="2">The sequence shown here is derived from an EMBL/GenBank/DDBJ whole genome shotgun (WGS) entry which is preliminary data.</text>
</comment>
<dbReference type="InterPro" id="IPR002934">
    <property type="entry name" value="Polymerase_NTP_transf_dom"/>
</dbReference>
<organism evidence="2">
    <name type="scientific">Thermosulfurimonas dismutans</name>
    <dbReference type="NCBI Taxonomy" id="999894"/>
    <lineage>
        <taxon>Bacteria</taxon>
        <taxon>Pseudomonadati</taxon>
        <taxon>Thermodesulfobacteriota</taxon>
        <taxon>Thermodesulfobacteria</taxon>
        <taxon>Thermodesulfobacteriales</taxon>
        <taxon>Thermodesulfobacteriaceae</taxon>
        <taxon>Thermosulfurimonas</taxon>
    </lineage>
</organism>
<dbReference type="Pfam" id="PF01909">
    <property type="entry name" value="NTP_transf_2"/>
    <property type="match status" value="1"/>
</dbReference>
<protein>
    <submittedName>
        <fullName evidence="2">Nucleotidyltransferase domain-containing protein</fullName>
    </submittedName>
</protein>
<proteinExistence type="predicted"/>
<accession>A0A7C3CKL4</accession>
<reference evidence="2" key="1">
    <citation type="journal article" date="2020" name="mSystems">
        <title>Genome- and Community-Level Interaction Insights into Carbon Utilization and Element Cycling Functions of Hydrothermarchaeota in Hydrothermal Sediment.</title>
        <authorList>
            <person name="Zhou Z."/>
            <person name="Liu Y."/>
            <person name="Xu W."/>
            <person name="Pan J."/>
            <person name="Luo Z.H."/>
            <person name="Li M."/>
        </authorList>
    </citation>
    <scope>NUCLEOTIDE SEQUENCE [LARGE SCALE GENOMIC DNA]</scope>
    <source>
        <strain evidence="2">HyVt-483</strain>
    </source>
</reference>
<dbReference type="GO" id="GO:0016779">
    <property type="term" value="F:nucleotidyltransferase activity"/>
    <property type="evidence" value="ECO:0007669"/>
    <property type="project" value="InterPro"/>
</dbReference>
<dbReference type="EMBL" id="DRMH01000073">
    <property type="protein sequence ID" value="HFC97896.1"/>
    <property type="molecule type" value="Genomic_DNA"/>
</dbReference>
<dbReference type="InterPro" id="IPR043519">
    <property type="entry name" value="NT_sf"/>
</dbReference>